<dbReference type="Proteomes" id="UP000319212">
    <property type="component" value="Unassembled WGS sequence"/>
</dbReference>
<gene>
    <name evidence="1" type="ORF">EAH82_09085</name>
</gene>
<dbReference type="EMBL" id="RCZI01000002">
    <property type="protein sequence ID" value="TPG28920.1"/>
    <property type="molecule type" value="Genomic_DNA"/>
</dbReference>
<dbReference type="RefSeq" id="WP_140840932.1">
    <property type="nucleotide sequence ID" value="NZ_RCZI01000002.1"/>
</dbReference>
<comment type="caution">
    <text evidence="1">The sequence shown here is derived from an EMBL/GenBank/DDBJ whole genome shotgun (WGS) entry which is preliminary data.</text>
</comment>
<organism evidence="1 2">
    <name type="scientific">Variovorax guangxiensis</name>
    <dbReference type="NCBI Taxonomy" id="1775474"/>
    <lineage>
        <taxon>Bacteria</taxon>
        <taxon>Pseudomonadati</taxon>
        <taxon>Pseudomonadota</taxon>
        <taxon>Betaproteobacteria</taxon>
        <taxon>Burkholderiales</taxon>
        <taxon>Comamonadaceae</taxon>
        <taxon>Variovorax</taxon>
    </lineage>
</organism>
<reference evidence="1 2" key="1">
    <citation type="journal article" date="2019" name="Environ. Microbiol.">
        <title>Species interactions and distinct microbial communities in high Arctic permafrost affected cryosols are associated with the CH4 and CO2 gas fluxes.</title>
        <authorList>
            <person name="Altshuler I."/>
            <person name="Hamel J."/>
            <person name="Turney S."/>
            <person name="Magnuson E."/>
            <person name="Levesque R."/>
            <person name="Greer C."/>
            <person name="Whyte L.G."/>
        </authorList>
    </citation>
    <scope>NUCLEOTIDE SEQUENCE [LARGE SCALE GENOMIC DNA]</scope>
    <source>
        <strain evidence="1 2">S06.C</strain>
    </source>
</reference>
<proteinExistence type="predicted"/>
<protein>
    <submittedName>
        <fullName evidence="1">Uncharacterized protein</fullName>
    </submittedName>
</protein>
<evidence type="ECO:0000313" key="1">
    <source>
        <dbReference type="EMBL" id="TPG28920.1"/>
    </source>
</evidence>
<evidence type="ECO:0000313" key="2">
    <source>
        <dbReference type="Proteomes" id="UP000319212"/>
    </source>
</evidence>
<dbReference type="OrthoDB" id="6088058at2"/>
<name>A0A502DXP3_9BURK</name>
<accession>A0A502DXP3</accession>
<dbReference type="AlphaFoldDB" id="A0A502DXP3"/>
<sequence length="104" mass="11181">MNRLLARLALLRRFGDLQRREPGLLAAVAGAMGLRLGVVIAICAVARLFEPGDAAVYEATGQPVSGHSLKHLVAACAAWPVLQMLRQWHAEPLRHNPRAAALTA</sequence>